<proteinExistence type="predicted"/>
<accession>G6FUU6</accession>
<comment type="caution">
    <text evidence="1">The sequence shown here is derived from an EMBL/GenBank/DDBJ whole genome shotgun (WGS) entry which is preliminary data.</text>
</comment>
<evidence type="ECO:0000313" key="1">
    <source>
        <dbReference type="EMBL" id="EHC13026.1"/>
    </source>
</evidence>
<evidence type="ECO:0000313" key="2">
    <source>
        <dbReference type="Proteomes" id="UP000004344"/>
    </source>
</evidence>
<gene>
    <name evidence="1" type="ORF">FJSC11DRAFT_2643</name>
</gene>
<dbReference type="AlphaFoldDB" id="G6FUU6"/>
<name>G6FUU6_9CYAN</name>
<dbReference type="Proteomes" id="UP000004344">
    <property type="component" value="Unassembled WGS sequence"/>
</dbReference>
<sequence>MRGNPSTAVAPLPFFGHDFRNITTMFLGAVTRLRFMRGAKVFLLSSNHDCNQGGQRGRG</sequence>
<keyword evidence="2" id="KW-1185">Reference proteome</keyword>
<organism evidence="1 2">
    <name type="scientific">Fischerella thermalis JSC-11</name>
    <dbReference type="NCBI Taxonomy" id="741277"/>
    <lineage>
        <taxon>Bacteria</taxon>
        <taxon>Bacillati</taxon>
        <taxon>Cyanobacteriota</taxon>
        <taxon>Cyanophyceae</taxon>
        <taxon>Nostocales</taxon>
        <taxon>Hapalosiphonaceae</taxon>
        <taxon>Fischerella</taxon>
    </lineage>
</organism>
<protein>
    <submittedName>
        <fullName evidence="1">Uncharacterized protein</fullName>
    </submittedName>
</protein>
<dbReference type="EMBL" id="AGIZ01000007">
    <property type="protein sequence ID" value="EHC13026.1"/>
    <property type="molecule type" value="Genomic_DNA"/>
</dbReference>
<reference evidence="1 2" key="1">
    <citation type="submission" date="2011-09" db="EMBL/GenBank/DDBJ databases">
        <title>The draft genome of Fischerella sp. JSC-11.</title>
        <authorList>
            <consortium name="US DOE Joint Genome Institute (JGI-PGF)"/>
            <person name="Lucas S."/>
            <person name="Han J."/>
            <person name="Lapidus A."/>
            <person name="Cheng J.-F."/>
            <person name="Goodwin L."/>
            <person name="Pitluck S."/>
            <person name="Peters L."/>
            <person name="Land M.L."/>
            <person name="Hauser L."/>
            <person name="Sarkisova S."/>
            <person name="Bryant D.A."/>
            <person name="Brown I."/>
            <person name="Woyke T.J."/>
        </authorList>
    </citation>
    <scope>NUCLEOTIDE SEQUENCE [LARGE SCALE GENOMIC DNA]</scope>
    <source>
        <strain evidence="1 2">JSC-11</strain>
    </source>
</reference>